<evidence type="ECO:0000313" key="1">
    <source>
        <dbReference type="EMBL" id="KPU53846.1"/>
    </source>
</evidence>
<dbReference type="Proteomes" id="UP000050349">
    <property type="component" value="Unassembled WGS sequence"/>
</dbReference>
<name>A0A0P8XE05_PSEFL</name>
<dbReference type="PATRIC" id="fig|294.162.peg.5495"/>
<proteinExistence type="predicted"/>
<evidence type="ECO:0000313" key="2">
    <source>
        <dbReference type="Proteomes" id="UP000050349"/>
    </source>
</evidence>
<reference evidence="1 2" key="1">
    <citation type="submission" date="2015-09" db="EMBL/GenBank/DDBJ databases">
        <authorList>
            <person name="Jackson K.R."/>
            <person name="Lunt B.L."/>
            <person name="Fisher J.N.B."/>
            <person name="Gardner A.V."/>
            <person name="Bailey M.E."/>
            <person name="Deus L.M."/>
            <person name="Earl A.S."/>
            <person name="Gibby P.D."/>
            <person name="Hartmann K.A."/>
            <person name="Liu J.E."/>
            <person name="Manci A.M."/>
            <person name="Nielsen D.A."/>
            <person name="Solomon M.B."/>
            <person name="Breakwell D.P."/>
            <person name="Burnett S.H."/>
            <person name="Grose J.H."/>
        </authorList>
    </citation>
    <scope>NUCLEOTIDE SEQUENCE [LARGE SCALE GENOMIC DNA]</scope>
    <source>
        <strain evidence="1 2">S613</strain>
    </source>
</reference>
<comment type="caution">
    <text evidence="1">The sequence shown here is derived from an EMBL/GenBank/DDBJ whole genome shotgun (WGS) entry which is preliminary data.</text>
</comment>
<gene>
    <name evidence="1" type="ORF">AN403_1106</name>
</gene>
<protein>
    <submittedName>
        <fullName evidence="1">Uncharacterized protein</fullName>
    </submittedName>
</protein>
<accession>A0A0P8XE05</accession>
<sequence>MSELVDQIGCVGMTFDIEWLSQHVSVQFELLIKEFFSEVHMPACIVAHHESTCVVFFIARGSNNKALRIH</sequence>
<dbReference type="EMBL" id="LJXB01000091">
    <property type="protein sequence ID" value="KPU53846.1"/>
    <property type="molecule type" value="Genomic_DNA"/>
</dbReference>
<organism evidence="1 2">
    <name type="scientific">Pseudomonas fluorescens</name>
    <dbReference type="NCBI Taxonomy" id="294"/>
    <lineage>
        <taxon>Bacteria</taxon>
        <taxon>Pseudomonadati</taxon>
        <taxon>Pseudomonadota</taxon>
        <taxon>Gammaproteobacteria</taxon>
        <taxon>Pseudomonadales</taxon>
        <taxon>Pseudomonadaceae</taxon>
        <taxon>Pseudomonas</taxon>
    </lineage>
</organism>
<dbReference type="AlphaFoldDB" id="A0A0P8XE05"/>